<name>A0AAD5V3V3_9APHY</name>
<dbReference type="PROSITE" id="PS00927">
    <property type="entry name" value="TREHALASE_1"/>
    <property type="match status" value="1"/>
</dbReference>
<keyword evidence="8" id="KW-1185">Reference proteome</keyword>
<dbReference type="EMBL" id="JANAWD010000155">
    <property type="protein sequence ID" value="KAJ3485392.1"/>
    <property type="molecule type" value="Genomic_DNA"/>
</dbReference>
<accession>A0AAD5V3V3</accession>
<dbReference type="InterPro" id="IPR001661">
    <property type="entry name" value="Glyco_hydro_37"/>
</dbReference>
<dbReference type="Gene3D" id="1.50.10.10">
    <property type="match status" value="1"/>
</dbReference>
<evidence type="ECO:0000256" key="3">
    <source>
        <dbReference type="ARBA" id="ARBA00023295"/>
    </source>
</evidence>
<comment type="catalytic activity">
    <reaction evidence="4">
        <text>alpha,alpha-trehalose + H2O = alpha-D-glucose + beta-D-glucose</text>
        <dbReference type="Rhea" id="RHEA:32675"/>
        <dbReference type="ChEBI" id="CHEBI:15377"/>
        <dbReference type="ChEBI" id="CHEBI:15903"/>
        <dbReference type="ChEBI" id="CHEBI:16551"/>
        <dbReference type="ChEBI" id="CHEBI:17925"/>
        <dbReference type="EC" id="3.2.1.28"/>
    </reaction>
</comment>
<dbReference type="AlphaFoldDB" id="A0AAD5V3V3"/>
<protein>
    <recommendedName>
        <fullName evidence="4">Trehalase</fullName>
        <ecNumber evidence="4">3.2.1.28</ecNumber>
    </recommendedName>
    <alternativeName>
        <fullName evidence="4">Alpha-trehalose glucohydrolase</fullName>
    </alternativeName>
</protein>
<evidence type="ECO:0000256" key="6">
    <source>
        <dbReference type="SAM" id="SignalP"/>
    </source>
</evidence>
<evidence type="ECO:0000256" key="4">
    <source>
        <dbReference type="RuleBase" id="RU361180"/>
    </source>
</evidence>
<comment type="caution">
    <text evidence="7">The sequence shown here is derived from an EMBL/GenBank/DDBJ whole genome shotgun (WGS) entry which is preliminary data.</text>
</comment>
<dbReference type="SUPFAM" id="SSF48208">
    <property type="entry name" value="Six-hairpin glycosidases"/>
    <property type="match status" value="1"/>
</dbReference>
<dbReference type="InterPro" id="IPR008928">
    <property type="entry name" value="6-hairpin_glycosidase_sf"/>
</dbReference>
<dbReference type="PANTHER" id="PTHR23403:SF1">
    <property type="entry name" value="TREHALASE"/>
    <property type="match status" value="1"/>
</dbReference>
<keyword evidence="3 4" id="KW-0326">Glycosidase</keyword>
<dbReference type="InterPro" id="IPR018232">
    <property type="entry name" value="Glyco_hydro_37_CS"/>
</dbReference>
<dbReference type="GO" id="GO:0005993">
    <property type="term" value="P:trehalose catabolic process"/>
    <property type="evidence" value="ECO:0007669"/>
    <property type="project" value="TreeGrafter"/>
</dbReference>
<dbReference type="EC" id="3.2.1.28" evidence="4"/>
<evidence type="ECO:0000313" key="7">
    <source>
        <dbReference type="EMBL" id="KAJ3485392.1"/>
    </source>
</evidence>
<reference evidence="7" key="1">
    <citation type="submission" date="2022-07" db="EMBL/GenBank/DDBJ databases">
        <title>Genome Sequence of Physisporinus lineatus.</title>
        <authorList>
            <person name="Buettner E."/>
        </authorList>
    </citation>
    <scope>NUCLEOTIDE SEQUENCE</scope>
    <source>
        <strain evidence="7">VT162</strain>
    </source>
</reference>
<dbReference type="InterPro" id="IPR012341">
    <property type="entry name" value="6hp_glycosidase-like_sf"/>
</dbReference>
<feature type="signal peptide" evidence="6">
    <location>
        <begin position="1"/>
        <end position="18"/>
    </location>
</feature>
<gene>
    <name evidence="7" type="ORF">NLI96_g4987</name>
</gene>
<sequence length="766" mass="82899">MSWTVLTLCWTLLPLVGAVPRPLPQASPSSATAPAPPSTSSPSLVVSTVIASPTAPLDSPVPSQVPLPPVQAWCPSEIFCAGSLLQTVNLAQLYVDPKTFVDKPTTKTSSEVIADFQGISNASTPTISTVVNFVNSDFRGEGLELDAVALDNFNTRPAFLNNVSDPLVEAWSHTVHTYWTQLIRGTDQSALCGEGSNNGACESTLIPLNHTFVVPGGRFREQYYWDSYWIVLGLLKSELFDIVNDTLQNFMDELEHIGFIPNGGRIYYLNRSQPPLFIHMLGAYIDATNDASILARALPLAEKELDWWTANRSLNVTSPYTNQTHTVFRYNVNNTAPRPESYLTDYLTANDPTLATPLNEQQRSNLYAELATGAESGWDYTARFLREPLAGGSNNTNPALRSLNVRSHVPIDLNSILYRSHLILAGIYNNQSRSAVAAGHVTAANNLKAGILDLLWDPTKLAFYDFNLTSNARNDIYTVATFYPLWNGIVPLEVSSSSQNAFGFFAGLNLVLNRYNGTFPVTFIETGLQWDAPNAWPPHQHVILEALRQLPSNVTSGSLPTPASNQSTFDLLPPGQMGMSEDQLPSQGLTPTVNSTRVGPGADVNRLTGTVVNGGKAVDGEGWAQTLQRELANRYIASALCSWHATGGELPGVLPRLSPDQLNITQSVNNTGNMFEKFSISDIDSAGRGGEYTVQAGFGWTNGVALWIASTYGNSLVAPVCPVLSDVAASPNGGPNGQSSGSTPKSPLQQFAIFLSIMFMTFHLAL</sequence>
<keyword evidence="6" id="KW-0732">Signal</keyword>
<dbReference type="PROSITE" id="PS00928">
    <property type="entry name" value="TREHALASE_2"/>
    <property type="match status" value="1"/>
</dbReference>
<feature type="compositionally biased region" description="Polar residues" evidence="5">
    <location>
        <begin position="583"/>
        <end position="597"/>
    </location>
</feature>
<evidence type="ECO:0000256" key="1">
    <source>
        <dbReference type="ARBA" id="ARBA00005615"/>
    </source>
</evidence>
<organism evidence="7 8">
    <name type="scientific">Meripilus lineatus</name>
    <dbReference type="NCBI Taxonomy" id="2056292"/>
    <lineage>
        <taxon>Eukaryota</taxon>
        <taxon>Fungi</taxon>
        <taxon>Dikarya</taxon>
        <taxon>Basidiomycota</taxon>
        <taxon>Agaricomycotina</taxon>
        <taxon>Agaricomycetes</taxon>
        <taxon>Polyporales</taxon>
        <taxon>Meripilaceae</taxon>
        <taxon>Meripilus</taxon>
    </lineage>
</organism>
<keyword evidence="2 4" id="KW-0378">Hydrolase</keyword>
<feature type="region of interest" description="Disordered" evidence="5">
    <location>
        <begin position="581"/>
        <end position="604"/>
    </location>
</feature>
<evidence type="ECO:0000256" key="2">
    <source>
        <dbReference type="ARBA" id="ARBA00022801"/>
    </source>
</evidence>
<dbReference type="Pfam" id="PF01204">
    <property type="entry name" value="Trehalase"/>
    <property type="match status" value="2"/>
</dbReference>
<dbReference type="GO" id="GO:0004555">
    <property type="term" value="F:alpha,alpha-trehalase activity"/>
    <property type="evidence" value="ECO:0007669"/>
    <property type="project" value="UniProtKB-EC"/>
</dbReference>
<evidence type="ECO:0000256" key="5">
    <source>
        <dbReference type="SAM" id="MobiDB-lite"/>
    </source>
</evidence>
<dbReference type="PRINTS" id="PR00744">
    <property type="entry name" value="GLHYDRLASE37"/>
</dbReference>
<feature type="chain" id="PRO_5042026523" description="Trehalase" evidence="6">
    <location>
        <begin position="19"/>
        <end position="766"/>
    </location>
</feature>
<dbReference type="Proteomes" id="UP001212997">
    <property type="component" value="Unassembled WGS sequence"/>
</dbReference>
<evidence type="ECO:0000313" key="8">
    <source>
        <dbReference type="Proteomes" id="UP001212997"/>
    </source>
</evidence>
<comment type="similarity">
    <text evidence="1 4">Belongs to the glycosyl hydrolase 37 family.</text>
</comment>
<dbReference type="PANTHER" id="PTHR23403">
    <property type="entry name" value="TREHALASE"/>
    <property type="match status" value="1"/>
</dbReference>
<proteinExistence type="inferred from homology"/>